<evidence type="ECO:0000313" key="3">
    <source>
        <dbReference type="Proteomes" id="UP000325286"/>
    </source>
</evidence>
<organism evidence="2 3">
    <name type="scientific">Roseimaritima ulvae</name>
    <dbReference type="NCBI Taxonomy" id="980254"/>
    <lineage>
        <taxon>Bacteria</taxon>
        <taxon>Pseudomonadati</taxon>
        <taxon>Planctomycetota</taxon>
        <taxon>Planctomycetia</taxon>
        <taxon>Pirellulales</taxon>
        <taxon>Pirellulaceae</taxon>
        <taxon>Roseimaritima</taxon>
    </lineage>
</organism>
<accession>A0A5B9R1M2</accession>
<dbReference type="InterPro" id="IPR018247">
    <property type="entry name" value="EF_Hand_1_Ca_BS"/>
</dbReference>
<dbReference type="InterPro" id="IPR035986">
    <property type="entry name" value="PKD_dom_sf"/>
</dbReference>
<dbReference type="InterPro" id="IPR000601">
    <property type="entry name" value="PKD_dom"/>
</dbReference>
<dbReference type="InterPro" id="IPR013783">
    <property type="entry name" value="Ig-like_fold"/>
</dbReference>
<dbReference type="RefSeq" id="WP_068131403.1">
    <property type="nucleotide sequence ID" value="NZ_CP042914.1"/>
</dbReference>
<dbReference type="AlphaFoldDB" id="A0A5B9R1M2"/>
<dbReference type="SUPFAM" id="SSF49299">
    <property type="entry name" value="PKD domain"/>
    <property type="match status" value="1"/>
</dbReference>
<feature type="domain" description="PKD" evidence="1">
    <location>
        <begin position="383"/>
        <end position="481"/>
    </location>
</feature>
<dbReference type="PROSITE" id="PS00018">
    <property type="entry name" value="EF_HAND_1"/>
    <property type="match status" value="1"/>
</dbReference>
<dbReference type="InterPro" id="IPR022409">
    <property type="entry name" value="PKD/Chitinase_dom"/>
</dbReference>
<evidence type="ECO:0000259" key="1">
    <source>
        <dbReference type="PROSITE" id="PS50093"/>
    </source>
</evidence>
<dbReference type="Gene3D" id="2.60.40.10">
    <property type="entry name" value="Immunoglobulins"/>
    <property type="match status" value="1"/>
</dbReference>
<dbReference type="OrthoDB" id="8198236at2"/>
<dbReference type="Pfam" id="PF00801">
    <property type="entry name" value="PKD"/>
    <property type="match status" value="1"/>
</dbReference>
<keyword evidence="3" id="KW-1185">Reference proteome</keyword>
<dbReference type="EMBL" id="CP042914">
    <property type="protein sequence ID" value="QEG43306.1"/>
    <property type="molecule type" value="Genomic_DNA"/>
</dbReference>
<dbReference type="InterPro" id="IPR038081">
    <property type="entry name" value="CalX-like_sf"/>
</dbReference>
<protein>
    <submittedName>
        <fullName evidence="2">PKD domain protein</fullName>
    </submittedName>
</protein>
<dbReference type="SMART" id="SM00089">
    <property type="entry name" value="PKD"/>
    <property type="match status" value="1"/>
</dbReference>
<reference evidence="2 3" key="1">
    <citation type="submission" date="2019-08" db="EMBL/GenBank/DDBJ databases">
        <title>Deep-cultivation of Planctomycetes and their phenomic and genomic characterization uncovers novel biology.</title>
        <authorList>
            <person name="Wiegand S."/>
            <person name="Jogler M."/>
            <person name="Boedeker C."/>
            <person name="Pinto D."/>
            <person name="Vollmers J."/>
            <person name="Rivas-Marin E."/>
            <person name="Kohn T."/>
            <person name="Peeters S.H."/>
            <person name="Heuer A."/>
            <person name="Rast P."/>
            <person name="Oberbeckmann S."/>
            <person name="Bunk B."/>
            <person name="Jeske O."/>
            <person name="Meyerdierks A."/>
            <person name="Storesund J.E."/>
            <person name="Kallscheuer N."/>
            <person name="Luecker S."/>
            <person name="Lage O.M."/>
            <person name="Pohl T."/>
            <person name="Merkel B.J."/>
            <person name="Hornburger P."/>
            <person name="Mueller R.-W."/>
            <person name="Bruemmer F."/>
            <person name="Labrenz M."/>
            <person name="Spormann A.M."/>
            <person name="Op den Camp H."/>
            <person name="Overmann J."/>
            <person name="Amann R."/>
            <person name="Jetten M.S.M."/>
            <person name="Mascher T."/>
            <person name="Medema M.H."/>
            <person name="Devos D.P."/>
            <person name="Kaster A.-K."/>
            <person name="Ovreas L."/>
            <person name="Rohde M."/>
            <person name="Galperin M.Y."/>
            <person name="Jogler C."/>
        </authorList>
    </citation>
    <scope>NUCLEOTIDE SEQUENCE [LARGE SCALE GENOMIC DNA]</scope>
    <source>
        <strain evidence="2 3">UC8</strain>
    </source>
</reference>
<dbReference type="CDD" id="cd00146">
    <property type="entry name" value="PKD"/>
    <property type="match status" value="1"/>
</dbReference>
<name>A0A5B9R1M2_9BACT</name>
<evidence type="ECO:0000313" key="2">
    <source>
        <dbReference type="EMBL" id="QEG43306.1"/>
    </source>
</evidence>
<dbReference type="InterPro" id="IPR024079">
    <property type="entry name" value="MetalloPept_cat_dom_sf"/>
</dbReference>
<dbReference type="Gene3D" id="2.60.40.2030">
    <property type="match status" value="1"/>
</dbReference>
<dbReference type="SUPFAM" id="SSF141072">
    <property type="entry name" value="CalX-like"/>
    <property type="match status" value="2"/>
</dbReference>
<dbReference type="Proteomes" id="UP000325286">
    <property type="component" value="Chromosome"/>
</dbReference>
<dbReference type="SUPFAM" id="SSF55486">
    <property type="entry name" value="Metalloproteases ('zincins'), catalytic domain"/>
    <property type="match status" value="1"/>
</dbReference>
<dbReference type="PROSITE" id="PS50093">
    <property type="entry name" value="PKD"/>
    <property type="match status" value="1"/>
</dbReference>
<sequence>MPVRRRSLYHRRRFEALESRRLLVAEGEAFMLSRSVDTAGLVGAISSTVQWGDGSTSAGVVSDSDATGPLRVVFDYSLDTSGFFADGSRRQVLQAAADSLVSRFTDDLSAIQPSGSNTWSPAIYHPRTQAQYVLPSSLSIPANQILIYVGARNLPGNQVGEGAGGYYTTAQGSQAWLDTVRSRGEAGALLSAPTDIGPWGGSLAFDEPRDWYFGLDADGMGSGQNDFFSVAVHELAHVLGFGVVYPGSTTSSWERLVQGNQFIGPQSRAEYGGNVPLASGSHWQNGLQSDGRETAMDPSLTTGQRKLLTPLDLAAMDDIGWSVSDTRATVAAQHTYGDDGSYPLVVTLTGSRGGEFSYQDIVAISNATPQVTAAADQLVVVGQPLAINDVVTISDAGFRVLTTSPPTAETFAVTIAWGDGTPDETRSATIDQHGNANRPTLASLDATHTYAQLGTYTVRVTVRDDDGGQASDTFRIEVTAPPQLTLQLDRSAIDEDAGGGAATLTVTRTGPTQTTAQTLSLSSSDPGEASLVASAVIPAGQRSVSVPVAAVDDTLLDGPQSVALSASGNGLETAAIDLIVRDVESLAATFNVAQTIEDAAAGALALTVRRSNTDLDEAVAVTLSGGDATQLLVPTTIQIPAGQAAVSVPVEVLDDAAAEPPRSLTYTVAAAGYQGSSATIDVLDDEPPYFQNLLDIYDVDNNQRVEPYDLLVIINRLNRAGSVDLDPQDGLLDGKYVDVSGDYLLSPLDANLLNNELNRRKRL</sequence>
<gene>
    <name evidence="2" type="ORF">UC8_53530</name>
</gene>
<dbReference type="GO" id="GO:0008237">
    <property type="term" value="F:metallopeptidase activity"/>
    <property type="evidence" value="ECO:0007669"/>
    <property type="project" value="InterPro"/>
</dbReference>
<proteinExistence type="predicted"/>
<dbReference type="KEGG" id="rul:UC8_53530"/>
<dbReference type="Gene3D" id="3.40.390.10">
    <property type="entry name" value="Collagenase (Catalytic Domain)"/>
    <property type="match status" value="1"/>
</dbReference>